<evidence type="ECO:0000256" key="13">
    <source>
        <dbReference type="SAM" id="SignalP"/>
    </source>
</evidence>
<evidence type="ECO:0000256" key="12">
    <source>
        <dbReference type="SAM" id="Phobius"/>
    </source>
</evidence>
<dbReference type="PROSITE" id="PS01177">
    <property type="entry name" value="ANAPHYLATOXIN_1"/>
    <property type="match status" value="1"/>
</dbReference>
<name>A0A6G0JBI4_LARCR</name>
<feature type="signal peptide" evidence="13">
    <location>
        <begin position="1"/>
        <end position="23"/>
    </location>
</feature>
<dbReference type="GO" id="GO:0016020">
    <property type="term" value="C:membrane"/>
    <property type="evidence" value="ECO:0007669"/>
    <property type="project" value="UniProtKB-SubCell"/>
</dbReference>
<dbReference type="CDD" id="cd00017">
    <property type="entry name" value="ANATO"/>
    <property type="match status" value="1"/>
</dbReference>
<dbReference type="Pfam" id="PF02793">
    <property type="entry name" value="HRM"/>
    <property type="match status" value="1"/>
</dbReference>
<keyword evidence="13" id="KW-0732">Signal</keyword>
<dbReference type="InterPro" id="IPR050473">
    <property type="entry name" value="A2M/Complement_sys"/>
</dbReference>
<dbReference type="Gene3D" id="2.60.40.10">
    <property type="entry name" value="Immunoglobulins"/>
    <property type="match status" value="2"/>
</dbReference>
<dbReference type="AlphaFoldDB" id="A0A6G0JBI4"/>
<evidence type="ECO:0000256" key="6">
    <source>
        <dbReference type="ARBA" id="ARBA00023040"/>
    </source>
</evidence>
<evidence type="ECO:0000256" key="3">
    <source>
        <dbReference type="ARBA" id="ARBA00022525"/>
    </source>
</evidence>
<dbReference type="SMART" id="SM00104">
    <property type="entry name" value="ANATO"/>
    <property type="match status" value="1"/>
</dbReference>
<dbReference type="PRINTS" id="PR01129">
    <property type="entry name" value="GIPRECEPTOR"/>
</dbReference>
<dbReference type="PROSITE" id="PS00649">
    <property type="entry name" value="G_PROTEIN_RECEP_F2_1"/>
    <property type="match status" value="1"/>
</dbReference>
<organism evidence="17 18">
    <name type="scientific">Larimichthys crocea</name>
    <name type="common">Large yellow croaker</name>
    <name type="synonym">Pseudosciaena crocea</name>
    <dbReference type="NCBI Taxonomy" id="215358"/>
    <lineage>
        <taxon>Eukaryota</taxon>
        <taxon>Metazoa</taxon>
        <taxon>Chordata</taxon>
        <taxon>Craniata</taxon>
        <taxon>Vertebrata</taxon>
        <taxon>Euteleostomi</taxon>
        <taxon>Actinopterygii</taxon>
        <taxon>Neopterygii</taxon>
        <taxon>Teleostei</taxon>
        <taxon>Neoteleostei</taxon>
        <taxon>Acanthomorphata</taxon>
        <taxon>Eupercaria</taxon>
        <taxon>Sciaenidae</taxon>
        <taxon>Larimichthys</taxon>
    </lineage>
</organism>
<dbReference type="Gene3D" id="2.60.40.1940">
    <property type="match status" value="1"/>
</dbReference>
<dbReference type="InterPro" id="IPR041555">
    <property type="entry name" value="MG3"/>
</dbReference>
<dbReference type="Gene3D" id="4.10.1240.10">
    <property type="entry name" value="GPCR, family 2, extracellular hormone receptor domain"/>
    <property type="match status" value="1"/>
</dbReference>
<feature type="domain" description="G-protein coupled receptors family 2 profile 1" evidence="15">
    <location>
        <begin position="892"/>
        <end position="968"/>
    </location>
</feature>
<dbReference type="Gene3D" id="1.20.91.20">
    <property type="entry name" value="Anaphylotoxins (complement system)"/>
    <property type="match status" value="1"/>
</dbReference>
<feature type="domain" description="G-protein coupled receptors family 2 profile 2" evidence="16">
    <location>
        <begin position="980"/>
        <end position="1132"/>
    </location>
</feature>
<feature type="domain" description="Anaphylatoxin-like" evidence="14">
    <location>
        <begin position="582"/>
        <end position="617"/>
    </location>
</feature>
<evidence type="ECO:0000256" key="10">
    <source>
        <dbReference type="ARBA" id="ARBA00023180"/>
    </source>
</evidence>
<dbReference type="InterPro" id="IPR001599">
    <property type="entry name" value="Macroglobln_a2"/>
</dbReference>
<sequence>MSSTLPWLVAFLAFASLTFLADGAPLQVMSAPNLLRVGTAEKIFVECQDCTGGDIPVEIIVRNHPTKTKRLANTTVTLTGAQNFQALGEINIPVGVFSKDPNIKQYVYLQAQFPGRLLEKIVLVSFQSGYIFIQTDKTLYTPNSNGIHSGVYKLSEIASLGLWKVVAKFHSNPQQIYSAEFEVKEYVLPSFEVKLTSQSPFFYVDSEVFEVDIKAEYLFGEEVNGMAYVVFGVMHEGRKKSFPSSLQRVPIMKGNGVVTLERKHITEKFNIEQQLVGSSIYVAVTVLTENGSEMVEAELRGIQIATSPYTIHFKRTPKYYKPGMSFDVTVEVVNPDDSPADSVDVVVDPGQVQGSTAANGLARLTINTDAGTSRLTVTAKTNVPGITRERQATATMEALPYKTTNNNYIHIGVDAAELKLGDNLKVSFIFGGQQSQTRNFTYLILSKGQLVKRGHGKVSDKLFSKMVLITKEMLPSFRIIAYFHTDDNEVVADSVWVDVKDSCMGSVWDIVEKYDTGCTPGGGNSMSVFYDAGLLFESNTASGTPYRQELKCPAHSRRKRTTIMDVITSLASQYNDPLQRECCKDGMVDLPLSYSCEVRSEYIEDGAACVEAFLHCCKEMENQRAERRQDSLQLARSEEDDKNYMDSNEIVTRTKFPESWLWKDINLPACPKQIPNCRTTSVVEVVRLQDSITTWQFTGISLSRTHGICVGESLEVIVRKDFFIDLRLPYSAVQGEQLEVKAILHNYSPDEITVRVDLTETEHVCSVASKHGRYRQEVKMGGLTTLSVPFIIIPMKDGQYPIKVKAIVKDSGFNDGIEKKLRVWPHGEIGPRPPHVSGLCVLVPTDPHPPSSSGMSQVCLLLALLTLCSCTKVSSTNSLELVKEQWSSYENQCLDYLTATPPATGLVCNRTFDLYVCWPDGLPGTTVNVSCPWFLPWYRKVQQGLVYRVCNEDGQWEEKNTSECEDDPGENQYGRILSQLRIMYTVGYSLSLGALLLALGILITFRKLHCMRNNIHMNLFASFILRAVSILVKDALLTLTLDTRSSSDTQTQGWVNIPAVTWCRGAMVMMQYSVMANNYWLLVEGIYLHSLLVITVFSEKKYFYIYLAIGWGAPLIFVLPWITVKYLYENVE</sequence>
<keyword evidence="18" id="KW-1185">Reference proteome</keyword>
<dbReference type="Pfam" id="PF01821">
    <property type="entry name" value="ANATO"/>
    <property type="match status" value="1"/>
</dbReference>
<evidence type="ECO:0000256" key="1">
    <source>
        <dbReference type="ARBA" id="ARBA00004141"/>
    </source>
</evidence>
<dbReference type="GO" id="GO:0004866">
    <property type="term" value="F:endopeptidase inhibitor activity"/>
    <property type="evidence" value="ECO:0007669"/>
    <property type="project" value="InterPro"/>
</dbReference>
<dbReference type="FunFam" id="2.60.40.10:FF:000155">
    <property type="entry name" value="complement C3 isoform X1"/>
    <property type="match status" value="1"/>
</dbReference>
<dbReference type="InterPro" id="IPR000832">
    <property type="entry name" value="GPCR_2_secretin-like"/>
</dbReference>
<keyword evidence="7 12" id="KW-0472">Membrane</keyword>
<dbReference type="SMR" id="A0A6G0JBI4"/>
<evidence type="ECO:0000256" key="9">
    <source>
        <dbReference type="ARBA" id="ARBA00023170"/>
    </source>
</evidence>
<dbReference type="InterPro" id="IPR041425">
    <property type="entry name" value="C3/4/5_MG1"/>
</dbReference>
<dbReference type="InterPro" id="IPR013783">
    <property type="entry name" value="Ig-like_fold"/>
</dbReference>
<dbReference type="GO" id="GO:0007166">
    <property type="term" value="P:cell surface receptor signaling pathway"/>
    <property type="evidence" value="ECO:0007669"/>
    <property type="project" value="InterPro"/>
</dbReference>
<dbReference type="Proteomes" id="UP000424527">
    <property type="component" value="Unassembled WGS sequence"/>
</dbReference>
<dbReference type="InterPro" id="IPR011625">
    <property type="entry name" value="A2M_N_BRD"/>
</dbReference>
<feature type="transmembrane region" description="Helical" evidence="12">
    <location>
        <begin position="982"/>
        <end position="1003"/>
    </location>
</feature>
<comment type="caution">
    <text evidence="17">The sequence shown here is derived from an EMBL/GenBank/DDBJ whole genome shotgun (WGS) entry which is preliminary data.</text>
</comment>
<dbReference type="Gene3D" id="1.20.1070.10">
    <property type="entry name" value="Rhodopsin 7-helix transmembrane proteins"/>
    <property type="match status" value="1"/>
</dbReference>
<evidence type="ECO:0000256" key="8">
    <source>
        <dbReference type="ARBA" id="ARBA00023157"/>
    </source>
</evidence>
<dbReference type="InterPro" id="IPR018081">
    <property type="entry name" value="Anaphylatoxin_comp_syst"/>
</dbReference>
<feature type="transmembrane region" description="Helical" evidence="12">
    <location>
        <begin position="1015"/>
        <end position="1032"/>
    </location>
</feature>
<dbReference type="Pfam" id="PF00002">
    <property type="entry name" value="7tm_2"/>
    <property type="match status" value="1"/>
</dbReference>
<keyword evidence="4 12" id="KW-0812">Transmembrane</keyword>
<reference evidence="17 18" key="1">
    <citation type="submission" date="2019-07" db="EMBL/GenBank/DDBJ databases">
        <title>Chromosome genome assembly for large yellow croaker.</title>
        <authorList>
            <person name="Xiao S."/>
        </authorList>
    </citation>
    <scope>NUCLEOTIDE SEQUENCE [LARGE SCALE GENOMIC DNA]</scope>
    <source>
        <strain evidence="17">JMULYC20181020</strain>
        <tissue evidence="17">Muscle</tissue>
    </source>
</reference>
<dbReference type="SUPFAM" id="SSF47686">
    <property type="entry name" value="Anaphylotoxins (complement system)"/>
    <property type="match status" value="1"/>
</dbReference>
<dbReference type="InterPro" id="IPR001879">
    <property type="entry name" value="GPCR_2_extracellular_dom"/>
</dbReference>
<feature type="chain" id="PRO_5026130488" evidence="13">
    <location>
        <begin position="24"/>
        <end position="1132"/>
    </location>
</feature>
<dbReference type="PANTHER" id="PTHR11412">
    <property type="entry name" value="MACROGLOBULIN / COMPLEMENT"/>
    <property type="match status" value="1"/>
</dbReference>
<keyword evidence="10" id="KW-0325">Glycoprotein</keyword>
<keyword evidence="6" id="KW-0297">G-protein coupled receptor</keyword>
<keyword evidence="8" id="KW-1015">Disulfide bond</keyword>
<dbReference type="Pfam" id="PF07703">
    <property type="entry name" value="A2M_BRD"/>
    <property type="match status" value="1"/>
</dbReference>
<dbReference type="EMBL" id="REGW02000001">
    <property type="protein sequence ID" value="KAE8300826.1"/>
    <property type="molecule type" value="Genomic_DNA"/>
</dbReference>
<dbReference type="Pfam" id="PF17790">
    <property type="entry name" value="MG1"/>
    <property type="match status" value="1"/>
</dbReference>
<dbReference type="InterPro" id="IPR017981">
    <property type="entry name" value="GPCR_2-like_7TM"/>
</dbReference>
<dbReference type="GO" id="GO:0005576">
    <property type="term" value="C:extracellular region"/>
    <property type="evidence" value="ECO:0007669"/>
    <property type="project" value="UniProtKB-SubCell"/>
</dbReference>
<gene>
    <name evidence="17" type="ORF">D5F01_LYC00973</name>
</gene>
<evidence type="ECO:0000256" key="5">
    <source>
        <dbReference type="ARBA" id="ARBA00022989"/>
    </source>
</evidence>
<dbReference type="SMART" id="SM01360">
    <property type="entry name" value="A2M"/>
    <property type="match status" value="1"/>
</dbReference>
<feature type="transmembrane region" description="Helical" evidence="12">
    <location>
        <begin position="1104"/>
        <end position="1122"/>
    </location>
</feature>
<evidence type="ECO:0000259" key="15">
    <source>
        <dbReference type="PROSITE" id="PS50227"/>
    </source>
</evidence>
<dbReference type="GO" id="GO:0016519">
    <property type="term" value="F:gastric inhibitory peptide receptor activity"/>
    <property type="evidence" value="ECO:0007669"/>
    <property type="project" value="InterPro"/>
</dbReference>
<evidence type="ECO:0000256" key="11">
    <source>
        <dbReference type="ARBA" id="ARBA00023224"/>
    </source>
</evidence>
<dbReference type="Gene3D" id="2.60.40.1930">
    <property type="match status" value="3"/>
</dbReference>
<dbReference type="PROSITE" id="PS01178">
    <property type="entry name" value="ANAPHYLATOXIN_2"/>
    <property type="match status" value="1"/>
</dbReference>
<keyword evidence="5 12" id="KW-1133">Transmembrane helix</keyword>
<dbReference type="SUPFAM" id="SSF111418">
    <property type="entry name" value="Hormone receptor domain"/>
    <property type="match status" value="1"/>
</dbReference>
<dbReference type="Pfam" id="PF17789">
    <property type="entry name" value="MG4"/>
    <property type="match status" value="1"/>
</dbReference>
<accession>A0A6G0JBI4</accession>
<proteinExistence type="predicted"/>
<dbReference type="InterPro" id="IPR017983">
    <property type="entry name" value="GPCR_2_secretin-like_CS"/>
</dbReference>
<comment type="subcellular location">
    <subcellularLocation>
        <location evidence="1">Membrane</location>
        <topology evidence="1">Multi-pass membrane protein</topology>
    </subcellularLocation>
    <subcellularLocation>
        <location evidence="2">Secreted</location>
    </subcellularLocation>
</comment>
<keyword evidence="9" id="KW-0675">Receptor</keyword>
<dbReference type="Gene3D" id="6.10.270.10">
    <property type="match status" value="1"/>
</dbReference>
<evidence type="ECO:0000256" key="2">
    <source>
        <dbReference type="ARBA" id="ARBA00004613"/>
    </source>
</evidence>
<dbReference type="SMART" id="SM00008">
    <property type="entry name" value="HormR"/>
    <property type="match status" value="1"/>
</dbReference>
<dbReference type="SMART" id="SM01359">
    <property type="entry name" value="A2M_N_2"/>
    <property type="match status" value="1"/>
</dbReference>
<dbReference type="Pfam" id="PF17791">
    <property type="entry name" value="MG3"/>
    <property type="match status" value="1"/>
</dbReference>
<evidence type="ECO:0000256" key="7">
    <source>
        <dbReference type="ARBA" id="ARBA00023136"/>
    </source>
</evidence>
<dbReference type="Gene3D" id="2.20.130.20">
    <property type="match status" value="1"/>
</dbReference>
<evidence type="ECO:0000256" key="4">
    <source>
        <dbReference type="ARBA" id="ARBA00022692"/>
    </source>
</evidence>
<dbReference type="PRINTS" id="PR00249">
    <property type="entry name" value="GPCRSECRETIN"/>
</dbReference>
<dbReference type="PROSITE" id="PS50261">
    <property type="entry name" value="G_PROTEIN_RECEP_F2_4"/>
    <property type="match status" value="1"/>
</dbReference>
<keyword evidence="3" id="KW-0964">Secreted</keyword>
<dbReference type="PROSITE" id="PS50227">
    <property type="entry name" value="G_PROTEIN_RECEP_F2_3"/>
    <property type="match status" value="1"/>
</dbReference>
<dbReference type="PANTHER" id="PTHR11412:SF81">
    <property type="entry name" value="COMPLEMENT C3"/>
    <property type="match status" value="1"/>
</dbReference>
<evidence type="ECO:0000259" key="14">
    <source>
        <dbReference type="PROSITE" id="PS01178"/>
    </source>
</evidence>
<evidence type="ECO:0000313" key="18">
    <source>
        <dbReference type="Proteomes" id="UP000424527"/>
    </source>
</evidence>
<dbReference type="Pfam" id="PF00207">
    <property type="entry name" value="A2M"/>
    <property type="match status" value="1"/>
</dbReference>
<feature type="transmembrane region" description="Helical" evidence="12">
    <location>
        <begin position="1079"/>
        <end position="1097"/>
    </location>
</feature>
<evidence type="ECO:0000259" key="16">
    <source>
        <dbReference type="PROSITE" id="PS50261"/>
    </source>
</evidence>
<dbReference type="InterPro" id="IPR036445">
    <property type="entry name" value="GPCR_2_extracell_dom_sf"/>
</dbReference>
<keyword evidence="11" id="KW-0807">Transducer</keyword>
<protein>
    <submittedName>
        <fullName evidence="17">Complement C3 Complement C3 beta chain Complement C3 alpha chain</fullName>
    </submittedName>
</protein>
<evidence type="ECO:0000313" key="17">
    <source>
        <dbReference type="EMBL" id="KAE8300826.1"/>
    </source>
</evidence>
<dbReference type="InterPro" id="IPR040839">
    <property type="entry name" value="MG4"/>
</dbReference>
<dbReference type="FunFam" id="2.60.40.1940:FF:000001">
    <property type="entry name" value="Complement component C3"/>
    <property type="match status" value="1"/>
</dbReference>
<dbReference type="InterPro" id="IPR000020">
    <property type="entry name" value="Anaphylatoxin/fibulin"/>
</dbReference>
<dbReference type="InterPro" id="IPR001749">
    <property type="entry name" value="GPCR_2_GIP_rcpt"/>
</dbReference>